<dbReference type="Proteomes" id="UP000198859">
    <property type="component" value="Chromosome I"/>
</dbReference>
<gene>
    <name evidence="3" type="ORF">SAMN04488570_1526</name>
</gene>
<organism evidence="3 4">
    <name type="scientific">Nocardioides scoriae</name>
    <dbReference type="NCBI Taxonomy" id="642780"/>
    <lineage>
        <taxon>Bacteria</taxon>
        <taxon>Bacillati</taxon>
        <taxon>Actinomycetota</taxon>
        <taxon>Actinomycetes</taxon>
        <taxon>Propionibacteriales</taxon>
        <taxon>Nocardioidaceae</taxon>
        <taxon>Nocardioides</taxon>
    </lineage>
</organism>
<feature type="region of interest" description="Disordered" evidence="1">
    <location>
        <begin position="1"/>
        <end position="24"/>
    </location>
</feature>
<keyword evidence="2" id="KW-0472">Membrane</keyword>
<keyword evidence="2" id="KW-1133">Transmembrane helix</keyword>
<dbReference type="RefSeq" id="WP_091727955.1">
    <property type="nucleotide sequence ID" value="NZ_LT629757.1"/>
</dbReference>
<keyword evidence="4" id="KW-1185">Reference proteome</keyword>
<dbReference type="Pfam" id="PF11303">
    <property type="entry name" value="DUF3105"/>
    <property type="match status" value="1"/>
</dbReference>
<evidence type="ECO:0008006" key="5">
    <source>
        <dbReference type="Google" id="ProtNLM"/>
    </source>
</evidence>
<evidence type="ECO:0000313" key="4">
    <source>
        <dbReference type="Proteomes" id="UP000198859"/>
    </source>
</evidence>
<feature type="region of interest" description="Disordered" evidence="1">
    <location>
        <begin position="86"/>
        <end position="113"/>
    </location>
</feature>
<dbReference type="InterPro" id="IPR021454">
    <property type="entry name" value="DUF3105"/>
</dbReference>
<evidence type="ECO:0000313" key="3">
    <source>
        <dbReference type="EMBL" id="SDS27937.1"/>
    </source>
</evidence>
<accession>A0A1H1QX02</accession>
<evidence type="ECO:0000256" key="1">
    <source>
        <dbReference type="SAM" id="MobiDB-lite"/>
    </source>
</evidence>
<keyword evidence="2" id="KW-0812">Transmembrane</keyword>
<protein>
    <recommendedName>
        <fullName evidence="5">DUF3105 domain-containing protein</fullName>
    </recommendedName>
</protein>
<evidence type="ECO:0000256" key="2">
    <source>
        <dbReference type="SAM" id="Phobius"/>
    </source>
</evidence>
<sequence>MAKKNVRDNERRARAEQLRKEQQRKERMRSFGILGVCLLVVVGLLGSAVFYYVRDQRQQAAAAGAPLAELGVSASAASCDPVEEKAATGNNEHLTIGKPIDYPDAPPASGPHWGNFLQGSEIRSFYTTEDRPEKERLVHSLEHGHTLVWYDDTVEPGTEAYQQLRAIGKKFDGPTDKLIVAPWTSEDGGDFPSGKHVALTHWTGPEDQKGVTQYCGQPSGAVLEKFMEDFPATDAPEPNAP</sequence>
<proteinExistence type="predicted"/>
<name>A0A1H1QX02_9ACTN</name>
<feature type="transmembrane region" description="Helical" evidence="2">
    <location>
        <begin position="31"/>
        <end position="53"/>
    </location>
</feature>
<dbReference type="OrthoDB" id="9809840at2"/>
<dbReference type="AlphaFoldDB" id="A0A1H1QX02"/>
<reference evidence="4" key="1">
    <citation type="submission" date="2016-10" db="EMBL/GenBank/DDBJ databases">
        <authorList>
            <person name="Varghese N."/>
            <person name="Submissions S."/>
        </authorList>
    </citation>
    <scope>NUCLEOTIDE SEQUENCE [LARGE SCALE GENOMIC DNA]</scope>
    <source>
        <strain evidence="4">DSM 22127</strain>
    </source>
</reference>
<dbReference type="EMBL" id="LT629757">
    <property type="protein sequence ID" value="SDS27937.1"/>
    <property type="molecule type" value="Genomic_DNA"/>
</dbReference>
<dbReference type="STRING" id="642780.SAMN04488570_1526"/>